<dbReference type="InterPro" id="IPR029787">
    <property type="entry name" value="Nucleotide_cyclase"/>
</dbReference>
<dbReference type="InterPro" id="IPR000160">
    <property type="entry name" value="GGDEF_dom"/>
</dbReference>
<dbReference type="FunFam" id="3.30.70.270:FF:000001">
    <property type="entry name" value="Diguanylate cyclase domain protein"/>
    <property type="match status" value="1"/>
</dbReference>
<reference evidence="3 4" key="1">
    <citation type="submission" date="2020-07" db="EMBL/GenBank/DDBJ databases">
        <title>Genome of Haloechinothrix sp.</title>
        <authorList>
            <person name="Tang S.-K."/>
            <person name="Yang L."/>
            <person name="Zhu W.-Y."/>
        </authorList>
    </citation>
    <scope>NUCLEOTIDE SEQUENCE [LARGE SCALE GENOMIC DNA]</scope>
    <source>
        <strain evidence="3 4">YIM 98757</strain>
    </source>
</reference>
<dbReference type="NCBIfam" id="TIGR00254">
    <property type="entry name" value="GGDEF"/>
    <property type="match status" value="1"/>
</dbReference>
<dbReference type="GO" id="GO:0052621">
    <property type="term" value="F:diguanylate cyclase activity"/>
    <property type="evidence" value="ECO:0007669"/>
    <property type="project" value="TreeGrafter"/>
</dbReference>
<feature type="domain" description="GGDEF" evidence="2">
    <location>
        <begin position="426"/>
        <end position="555"/>
    </location>
</feature>
<evidence type="ECO:0000313" key="3">
    <source>
        <dbReference type="EMBL" id="MBA0125461.1"/>
    </source>
</evidence>
<feature type="region of interest" description="Disordered" evidence="1">
    <location>
        <begin position="540"/>
        <end position="577"/>
    </location>
</feature>
<organism evidence="3 4">
    <name type="scientific">Haloechinothrix aidingensis</name>
    <dbReference type="NCBI Taxonomy" id="2752311"/>
    <lineage>
        <taxon>Bacteria</taxon>
        <taxon>Bacillati</taxon>
        <taxon>Actinomycetota</taxon>
        <taxon>Actinomycetes</taxon>
        <taxon>Pseudonocardiales</taxon>
        <taxon>Pseudonocardiaceae</taxon>
        <taxon>Haloechinothrix</taxon>
    </lineage>
</organism>
<dbReference type="InterPro" id="IPR050469">
    <property type="entry name" value="Diguanylate_Cyclase"/>
</dbReference>
<dbReference type="Proteomes" id="UP000582974">
    <property type="component" value="Unassembled WGS sequence"/>
</dbReference>
<dbReference type="GO" id="GO:0005886">
    <property type="term" value="C:plasma membrane"/>
    <property type="evidence" value="ECO:0007669"/>
    <property type="project" value="TreeGrafter"/>
</dbReference>
<dbReference type="AlphaFoldDB" id="A0A838A9L9"/>
<gene>
    <name evidence="3" type="ORF">H0B56_07905</name>
</gene>
<keyword evidence="4" id="KW-1185">Reference proteome</keyword>
<dbReference type="SUPFAM" id="SSF55073">
    <property type="entry name" value="Nucleotide cyclase"/>
    <property type="match status" value="1"/>
</dbReference>
<dbReference type="Pfam" id="PF00990">
    <property type="entry name" value="GGDEF"/>
    <property type="match status" value="1"/>
</dbReference>
<dbReference type="CDD" id="cd01949">
    <property type="entry name" value="GGDEF"/>
    <property type="match status" value="1"/>
</dbReference>
<sequence length="577" mass="62412">MRERADDRQSARRPALHEVSDAWLAGRARELRAAVQLVGSSEQRVIISEIDAILGETQRRGDPALIANLLRSAAMGRLALPGRNQDAQPLIDELLAHSRKHGLVVQRAGAHALQGRLLAFDDKEDAALTELARALATVDDIAAPSASDERREFDRTLASTLVDCWIVLNELAIYEVAEEVSTMAHRALRDSAGPHEITLQVFNLITMMLAWGLRLERVGRVAESREKFHLAASMAGSAEAPFAESLFRRSEAPAVEQIGTLAAAVGIASPGAAHIDRLTRLLPKTSHSASHEKPLVAIALVRCLEQQERTQDGVDVLRGTLQEMRDRNAPTAIRIALERELVRLETAPYAELPDALRTYTDTLESELWAMRESRAVTLQTRREHERLSAEHGAIAAQAFQDPLTGLPNRRALDDQLRTLSGTAAAQPLSVALVDLDGFKVVNDEQSHAEGDNVLRVIASTLRDSLRGDDFVARYGGDEFIVLLPGAPASSAKAAMNRAVSAVAAIPSHLSQGVTLSIGLVSMAPHEHPESVLSRADEAMYQAKRGGGSQVATTTADGGDDHFPADDPDEAGSEVRPQ</sequence>
<dbReference type="GO" id="GO:1902201">
    <property type="term" value="P:negative regulation of bacterial-type flagellum-dependent cell motility"/>
    <property type="evidence" value="ECO:0007669"/>
    <property type="project" value="TreeGrafter"/>
</dbReference>
<dbReference type="GO" id="GO:0043709">
    <property type="term" value="P:cell adhesion involved in single-species biofilm formation"/>
    <property type="evidence" value="ECO:0007669"/>
    <property type="project" value="TreeGrafter"/>
</dbReference>
<dbReference type="PANTHER" id="PTHR45138:SF9">
    <property type="entry name" value="DIGUANYLATE CYCLASE DGCM-RELATED"/>
    <property type="match status" value="1"/>
</dbReference>
<dbReference type="Gene3D" id="3.30.70.270">
    <property type="match status" value="1"/>
</dbReference>
<protein>
    <submittedName>
        <fullName evidence="3">GGDEF domain-containing protein</fullName>
    </submittedName>
</protein>
<dbReference type="PROSITE" id="PS50887">
    <property type="entry name" value="GGDEF"/>
    <property type="match status" value="1"/>
</dbReference>
<dbReference type="SMART" id="SM00267">
    <property type="entry name" value="GGDEF"/>
    <property type="match status" value="1"/>
</dbReference>
<evidence type="ECO:0000256" key="1">
    <source>
        <dbReference type="SAM" id="MobiDB-lite"/>
    </source>
</evidence>
<dbReference type="InterPro" id="IPR043128">
    <property type="entry name" value="Rev_trsase/Diguanyl_cyclase"/>
</dbReference>
<accession>A0A838A9L9</accession>
<evidence type="ECO:0000313" key="4">
    <source>
        <dbReference type="Proteomes" id="UP000582974"/>
    </source>
</evidence>
<dbReference type="PANTHER" id="PTHR45138">
    <property type="entry name" value="REGULATORY COMPONENTS OF SENSORY TRANSDUCTION SYSTEM"/>
    <property type="match status" value="1"/>
</dbReference>
<proteinExistence type="predicted"/>
<evidence type="ECO:0000259" key="2">
    <source>
        <dbReference type="PROSITE" id="PS50887"/>
    </source>
</evidence>
<comment type="caution">
    <text evidence="3">The sequence shown here is derived from an EMBL/GenBank/DDBJ whole genome shotgun (WGS) entry which is preliminary data.</text>
</comment>
<dbReference type="EMBL" id="JACCKD010000002">
    <property type="protein sequence ID" value="MBA0125461.1"/>
    <property type="molecule type" value="Genomic_DNA"/>
</dbReference>
<name>A0A838A9L9_9PSEU</name>